<gene>
    <name evidence="2" type="ORF">ACFQLX_15795</name>
</gene>
<feature type="transmembrane region" description="Helical" evidence="1">
    <location>
        <begin position="115"/>
        <end position="134"/>
    </location>
</feature>
<reference evidence="3" key="1">
    <citation type="journal article" date="2019" name="Int. J. Syst. Evol. Microbiol.">
        <title>The Global Catalogue of Microorganisms (GCM) 10K type strain sequencing project: providing services to taxonomists for standard genome sequencing and annotation.</title>
        <authorList>
            <consortium name="The Broad Institute Genomics Platform"/>
            <consortium name="The Broad Institute Genome Sequencing Center for Infectious Disease"/>
            <person name="Wu L."/>
            <person name="Ma J."/>
        </authorList>
    </citation>
    <scope>NUCLEOTIDE SEQUENCE [LARGE SCALE GENOMIC DNA]</scope>
    <source>
        <strain evidence="3">CGMCC 1.13681</strain>
    </source>
</reference>
<name>A0ABW2GJ38_9ACTN</name>
<evidence type="ECO:0000313" key="2">
    <source>
        <dbReference type="EMBL" id="MFC7219617.1"/>
    </source>
</evidence>
<evidence type="ECO:0008006" key="4">
    <source>
        <dbReference type="Google" id="ProtNLM"/>
    </source>
</evidence>
<dbReference type="RefSeq" id="WP_386415525.1">
    <property type="nucleotide sequence ID" value="NZ_JBHSZO010000022.1"/>
</dbReference>
<feature type="transmembrane region" description="Helical" evidence="1">
    <location>
        <begin position="146"/>
        <end position="172"/>
    </location>
</feature>
<comment type="caution">
    <text evidence="2">The sequence shown here is derived from an EMBL/GenBank/DDBJ whole genome shotgun (WGS) entry which is preliminary data.</text>
</comment>
<feature type="transmembrane region" description="Helical" evidence="1">
    <location>
        <begin position="44"/>
        <end position="71"/>
    </location>
</feature>
<dbReference type="EMBL" id="JBHSZO010000022">
    <property type="protein sequence ID" value="MFC7219617.1"/>
    <property type="molecule type" value="Genomic_DNA"/>
</dbReference>
<accession>A0ABW2GJ38</accession>
<evidence type="ECO:0000313" key="3">
    <source>
        <dbReference type="Proteomes" id="UP001596413"/>
    </source>
</evidence>
<organism evidence="2 3">
    <name type="scientific">Streptomyces polyrhachis</name>
    <dbReference type="NCBI Taxonomy" id="1282885"/>
    <lineage>
        <taxon>Bacteria</taxon>
        <taxon>Bacillati</taxon>
        <taxon>Actinomycetota</taxon>
        <taxon>Actinomycetes</taxon>
        <taxon>Kitasatosporales</taxon>
        <taxon>Streptomycetaceae</taxon>
        <taxon>Streptomyces</taxon>
    </lineage>
</organism>
<keyword evidence="1" id="KW-0812">Transmembrane</keyword>
<proteinExistence type="predicted"/>
<keyword evidence="1" id="KW-1133">Transmembrane helix</keyword>
<dbReference type="Proteomes" id="UP001596413">
    <property type="component" value="Unassembled WGS sequence"/>
</dbReference>
<keyword evidence="3" id="KW-1185">Reference proteome</keyword>
<sequence>MSGRTPSGFLTAAVALYAEGAALIPITAAVSEAGDEGPAQYGMGFVAGAFGGIVAAPLAAAIAVLPALALSRRSAQRFRRDETWIWCLGTVAALAAAGSLAFGTVLVASGSGPGTYAWLWLALTAAFAPPTLLAREARRGRRFMTGWGFGGGCLSAVAAFTTVGLLFAVGILEEYEAPELTAAEMTGTWEDGHGGSLLFAADGTVKAVSVDEFGMDGDPDTWGDPTGDCDGTGRWTFSGDSSWSTQGVNIAVTGCSYGTWSMGGTRQAPTLYVYVSDPDTGERYTLSRRARD</sequence>
<protein>
    <recommendedName>
        <fullName evidence="4">Integral membrane protein</fullName>
    </recommendedName>
</protein>
<keyword evidence="1" id="KW-0472">Membrane</keyword>
<evidence type="ECO:0000256" key="1">
    <source>
        <dbReference type="SAM" id="Phobius"/>
    </source>
</evidence>
<feature type="transmembrane region" description="Helical" evidence="1">
    <location>
        <begin position="83"/>
        <end position="109"/>
    </location>
</feature>